<dbReference type="EMBL" id="CP014796">
    <property type="protein sequence ID" value="APX22437.1"/>
    <property type="molecule type" value="Genomic_DNA"/>
</dbReference>
<sequence>MTLNPQHATKKYQVVGIGNAIVDVLTRCDDSFLDHMGIEKGIMQLVERDRSEQLFGAMSDRVQAPGGSVANTIAGIGGLGLRTGFIGRVHDDALGQFYAEAMEKGGTDFVNPPVPGGELPTSRCMIFVSPDGERSMNTYLGISAELGPEDVSDDVAHQAEIVFLEGYLFDKPKGKDAFTRMARSCRAAGGMAGIAISDPFCVERHRDDFVKLIANEMDYVIGNEAEIRSLFQDDNLDKDLARVAELCPLVVCTRSGDGVSIIHEGTRIDIPVTKIVPVDATGAGDQFAAGFLFGLATGADMETAGRMGTVAATEVIGHMGPRPEADLKALFRRNGLL</sequence>
<evidence type="ECO:0000259" key="4">
    <source>
        <dbReference type="Pfam" id="PF00294"/>
    </source>
</evidence>
<evidence type="ECO:0000256" key="2">
    <source>
        <dbReference type="ARBA" id="ARBA00022679"/>
    </source>
</evidence>
<dbReference type="SUPFAM" id="SSF53613">
    <property type="entry name" value="Ribokinase-like"/>
    <property type="match status" value="1"/>
</dbReference>
<gene>
    <name evidence="5" type="ORF">Ga0080559_TMP1641</name>
</gene>
<dbReference type="Pfam" id="PF00294">
    <property type="entry name" value="PfkB"/>
    <property type="match status" value="1"/>
</dbReference>
<dbReference type="PANTHER" id="PTHR43320:SF3">
    <property type="entry name" value="CARBOHYDRATE KINASE PFKB DOMAIN-CONTAINING PROTEIN"/>
    <property type="match status" value="1"/>
</dbReference>
<evidence type="ECO:0000313" key="5">
    <source>
        <dbReference type="EMBL" id="APX22437.1"/>
    </source>
</evidence>
<dbReference type="InterPro" id="IPR011611">
    <property type="entry name" value="PfkB_dom"/>
</dbReference>
<protein>
    <submittedName>
        <fullName evidence="5">Sugar kinase, ribokinase</fullName>
    </submittedName>
</protein>
<proteinExistence type="inferred from homology"/>
<dbReference type="GO" id="GO:0016301">
    <property type="term" value="F:kinase activity"/>
    <property type="evidence" value="ECO:0007669"/>
    <property type="project" value="UniProtKB-KW"/>
</dbReference>
<dbReference type="InterPro" id="IPR052700">
    <property type="entry name" value="Carb_kinase_PfkB-like"/>
</dbReference>
<dbReference type="AlphaFoldDB" id="A0A1U7D2P6"/>
<name>A0A1U7D2P6_9RHOB</name>
<reference evidence="5 6" key="1">
    <citation type="submission" date="2016-03" db="EMBL/GenBank/DDBJ databases">
        <title>Deep-sea bacteria in the southern Pacific.</title>
        <authorList>
            <person name="Tang K."/>
        </authorList>
    </citation>
    <scope>NUCLEOTIDE SEQUENCE [LARGE SCALE GENOMIC DNA]</scope>
    <source>
        <strain evidence="5 6">JLT2016</strain>
    </source>
</reference>
<evidence type="ECO:0000313" key="6">
    <source>
        <dbReference type="Proteomes" id="UP000186559"/>
    </source>
</evidence>
<accession>A0A1U7D2P6</accession>
<keyword evidence="3 5" id="KW-0418">Kinase</keyword>
<evidence type="ECO:0000256" key="1">
    <source>
        <dbReference type="ARBA" id="ARBA00010688"/>
    </source>
</evidence>
<comment type="similarity">
    <text evidence="1">Belongs to the carbohydrate kinase PfkB family.</text>
</comment>
<dbReference type="CDD" id="cd01168">
    <property type="entry name" value="adenosine_kinase"/>
    <property type="match status" value="1"/>
</dbReference>
<dbReference type="Gene3D" id="3.40.1190.20">
    <property type="match status" value="1"/>
</dbReference>
<dbReference type="STRING" id="1229727.Ga0080559_TMP1641"/>
<dbReference type="OrthoDB" id="9813569at2"/>
<dbReference type="RefSeq" id="WP_076622790.1">
    <property type="nucleotide sequence ID" value="NZ_BMEW01000018.1"/>
</dbReference>
<organism evidence="5 6">
    <name type="scientific">Salipiger profundus</name>
    <dbReference type="NCBI Taxonomy" id="1229727"/>
    <lineage>
        <taxon>Bacteria</taxon>
        <taxon>Pseudomonadati</taxon>
        <taxon>Pseudomonadota</taxon>
        <taxon>Alphaproteobacteria</taxon>
        <taxon>Rhodobacterales</taxon>
        <taxon>Roseobacteraceae</taxon>
        <taxon>Salipiger</taxon>
    </lineage>
</organism>
<feature type="domain" description="Carbohydrate kinase PfkB" evidence="4">
    <location>
        <begin position="54"/>
        <end position="322"/>
    </location>
</feature>
<dbReference type="InterPro" id="IPR029056">
    <property type="entry name" value="Ribokinase-like"/>
</dbReference>
<keyword evidence="2" id="KW-0808">Transferase</keyword>
<dbReference type="PANTHER" id="PTHR43320">
    <property type="entry name" value="SUGAR KINASE"/>
    <property type="match status" value="1"/>
</dbReference>
<dbReference type="Proteomes" id="UP000186559">
    <property type="component" value="Chromosome"/>
</dbReference>
<keyword evidence="6" id="KW-1185">Reference proteome</keyword>
<evidence type="ECO:0000256" key="3">
    <source>
        <dbReference type="ARBA" id="ARBA00022777"/>
    </source>
</evidence>
<dbReference type="KEGG" id="tpro:Ga0080559_TMP1641"/>